<dbReference type="AlphaFoldDB" id="A0A1I7WTS4"/>
<name>A0A1I7WTS4_HETBA</name>
<dbReference type="WBParaSite" id="Hba_08570">
    <property type="protein sequence ID" value="Hba_08570"/>
    <property type="gene ID" value="Hba_08570"/>
</dbReference>
<keyword evidence="2" id="KW-1185">Reference proteome</keyword>
<protein>
    <submittedName>
        <fullName evidence="3">Uncharacterized protein</fullName>
    </submittedName>
</protein>
<feature type="transmembrane region" description="Helical" evidence="1">
    <location>
        <begin position="12"/>
        <end position="34"/>
    </location>
</feature>
<organism evidence="2 3">
    <name type="scientific">Heterorhabditis bacteriophora</name>
    <name type="common">Entomopathogenic nematode worm</name>
    <dbReference type="NCBI Taxonomy" id="37862"/>
    <lineage>
        <taxon>Eukaryota</taxon>
        <taxon>Metazoa</taxon>
        <taxon>Ecdysozoa</taxon>
        <taxon>Nematoda</taxon>
        <taxon>Chromadorea</taxon>
        <taxon>Rhabditida</taxon>
        <taxon>Rhabditina</taxon>
        <taxon>Rhabditomorpha</taxon>
        <taxon>Strongyloidea</taxon>
        <taxon>Heterorhabditidae</taxon>
        <taxon>Heterorhabditis</taxon>
    </lineage>
</organism>
<evidence type="ECO:0000313" key="2">
    <source>
        <dbReference type="Proteomes" id="UP000095283"/>
    </source>
</evidence>
<keyword evidence="1" id="KW-0812">Transmembrane</keyword>
<sequence length="42" mass="4835">MVSAGKEFVTVYSMATICLFLFICFTLSETTYMFDILSHFIL</sequence>
<accession>A0A1I7WTS4</accession>
<keyword evidence="1" id="KW-0472">Membrane</keyword>
<reference evidence="3" key="1">
    <citation type="submission" date="2016-11" db="UniProtKB">
        <authorList>
            <consortium name="WormBaseParasite"/>
        </authorList>
    </citation>
    <scope>IDENTIFICATION</scope>
</reference>
<dbReference type="Proteomes" id="UP000095283">
    <property type="component" value="Unplaced"/>
</dbReference>
<evidence type="ECO:0000313" key="3">
    <source>
        <dbReference type="WBParaSite" id="Hba_08570"/>
    </source>
</evidence>
<proteinExistence type="predicted"/>
<keyword evidence="1" id="KW-1133">Transmembrane helix</keyword>
<evidence type="ECO:0000256" key="1">
    <source>
        <dbReference type="SAM" id="Phobius"/>
    </source>
</evidence>